<evidence type="ECO:0000313" key="2">
    <source>
        <dbReference type="Proteomes" id="UP000304953"/>
    </source>
</evidence>
<dbReference type="EMBL" id="SRYA01000038">
    <property type="protein sequence ID" value="TGY93704.1"/>
    <property type="molecule type" value="Genomic_DNA"/>
</dbReference>
<comment type="caution">
    <text evidence="1">The sequence shown here is derived from an EMBL/GenBank/DDBJ whole genome shotgun (WGS) entry which is preliminary data.</text>
</comment>
<gene>
    <name evidence="1" type="ORF">E5329_17420</name>
</gene>
<accession>A0AC61RSZ7</accession>
<sequence length="107" mass="12538">MIERKDVLSIPYLKKAVFTGSYEGLRFRFAVTKKELPVGDKEEKGKGVQMLEITAWEAPYGFDATPEEKKQRIETEFSEEGIQQGIDWLNELWEKEPKRWLAAKTNW</sequence>
<keyword evidence="2" id="KW-1185">Reference proteome</keyword>
<organism evidence="1 2">
    <name type="scientific">Petralouisia muris</name>
    <dbReference type="NCBI Taxonomy" id="3032872"/>
    <lineage>
        <taxon>Bacteria</taxon>
        <taxon>Bacillati</taxon>
        <taxon>Bacillota</taxon>
        <taxon>Clostridia</taxon>
        <taxon>Lachnospirales</taxon>
        <taxon>Lachnospiraceae</taxon>
        <taxon>Petralouisia</taxon>
    </lineage>
</organism>
<dbReference type="Proteomes" id="UP000304953">
    <property type="component" value="Unassembled WGS sequence"/>
</dbReference>
<evidence type="ECO:0000313" key="1">
    <source>
        <dbReference type="EMBL" id="TGY93704.1"/>
    </source>
</evidence>
<name>A0AC61RSZ7_9FIRM</name>
<protein>
    <submittedName>
        <fullName evidence="1">Uncharacterized protein</fullName>
    </submittedName>
</protein>
<reference evidence="1" key="1">
    <citation type="submission" date="2019-04" db="EMBL/GenBank/DDBJ databases">
        <title>Microbes associate with the intestines of laboratory mice.</title>
        <authorList>
            <person name="Navarre W."/>
            <person name="Wong E."/>
            <person name="Huang K."/>
            <person name="Tropini C."/>
            <person name="Ng K."/>
            <person name="Yu B."/>
        </authorList>
    </citation>
    <scope>NUCLEOTIDE SEQUENCE</scope>
    <source>
        <strain evidence="1">NM01_1-7b</strain>
    </source>
</reference>
<proteinExistence type="predicted"/>